<name>A0A4U8YPI8_9BACT</name>
<dbReference type="InterPro" id="IPR006143">
    <property type="entry name" value="RND_pump_MFP"/>
</dbReference>
<accession>A0A4U8YPI8</accession>
<gene>
    <name evidence="4" type="ORF">MSL71_12270</name>
</gene>
<sequence length="397" mass="42864">MPNITNHRSPKARAALCALVLLTGLFAMKALAGLKKPPEALDIPETPLAVEVTEARSREVQTVISGYGEVTALNTVALSPEVSGRVVALHPNLEEGEVIEKGELLFGLDTEALTIDQTTAERRLVTLKRNRDLLKKEYERTRRLFDTMKTGSLSDVETAEQAYNTARDSVDQLAHSLAETELNLKKSTVRAPFRARVKSVSIEMDQYLTAGTQVLTLADDALLEVAVPIKGDEAAMFLEFAKGAAPTTWFGPLVPKECLVSWNDSAATATGTLDRVVRYDAASRTVYVAVQMNGQSQEGFPITEGMFCRVAIPGKSLDHLIPLPSHAVTSSGAVRIDNNGRLKTVSVETAYTHDGFTYVSAGLDEGTRVITSRLASPLENALLSITVPKELASGGTR</sequence>
<proteinExistence type="inferred from homology"/>
<dbReference type="AlphaFoldDB" id="A0A4U8YPI8"/>
<organism evidence="4 5">
    <name type="scientific">Desulfoluna butyratoxydans</name>
    <dbReference type="NCBI Taxonomy" id="231438"/>
    <lineage>
        <taxon>Bacteria</taxon>
        <taxon>Pseudomonadati</taxon>
        <taxon>Thermodesulfobacteriota</taxon>
        <taxon>Desulfobacteria</taxon>
        <taxon>Desulfobacterales</taxon>
        <taxon>Desulfolunaceae</taxon>
        <taxon>Desulfoluna</taxon>
    </lineage>
</organism>
<evidence type="ECO:0000256" key="1">
    <source>
        <dbReference type="ARBA" id="ARBA00009477"/>
    </source>
</evidence>
<dbReference type="RefSeq" id="WP_180137857.1">
    <property type="nucleotide sequence ID" value="NZ_CAADHO010000002.1"/>
</dbReference>
<dbReference type="Gene3D" id="2.40.50.100">
    <property type="match status" value="1"/>
</dbReference>
<reference evidence="4 5" key="1">
    <citation type="submission" date="2019-03" db="EMBL/GenBank/DDBJ databases">
        <authorList>
            <person name="Nijsse B."/>
        </authorList>
    </citation>
    <scope>NUCLEOTIDE SEQUENCE [LARGE SCALE GENOMIC DNA]</scope>
    <source>
        <strain evidence="4">Desulfoluna butyratoxydans MSL71</strain>
    </source>
</reference>
<evidence type="ECO:0000313" key="5">
    <source>
        <dbReference type="Proteomes" id="UP000507962"/>
    </source>
</evidence>
<keyword evidence="5" id="KW-1185">Reference proteome</keyword>
<comment type="similarity">
    <text evidence="1">Belongs to the membrane fusion protein (MFP) (TC 8.A.1) family.</text>
</comment>
<feature type="chain" id="PRO_5020946204" evidence="3">
    <location>
        <begin position="33"/>
        <end position="397"/>
    </location>
</feature>
<protein>
    <submittedName>
        <fullName evidence="4">Rnd efflux pump membrane fusion protein</fullName>
    </submittedName>
</protein>
<feature type="signal peptide" evidence="3">
    <location>
        <begin position="1"/>
        <end position="32"/>
    </location>
</feature>
<evidence type="ECO:0000256" key="3">
    <source>
        <dbReference type="SAM" id="SignalP"/>
    </source>
</evidence>
<dbReference type="SUPFAM" id="SSF111369">
    <property type="entry name" value="HlyD-like secretion proteins"/>
    <property type="match status" value="1"/>
</dbReference>
<dbReference type="Gene3D" id="1.10.287.470">
    <property type="entry name" value="Helix hairpin bin"/>
    <property type="match status" value="1"/>
</dbReference>
<keyword evidence="2" id="KW-0175">Coiled coil</keyword>
<dbReference type="Gene3D" id="2.40.420.20">
    <property type="match status" value="1"/>
</dbReference>
<dbReference type="EMBL" id="CAADHO010000002">
    <property type="protein sequence ID" value="VFQ43592.1"/>
    <property type="molecule type" value="Genomic_DNA"/>
</dbReference>
<evidence type="ECO:0000313" key="4">
    <source>
        <dbReference type="EMBL" id="VFQ43592.1"/>
    </source>
</evidence>
<keyword evidence="3" id="KW-0732">Signal</keyword>
<dbReference type="PANTHER" id="PTHR30469">
    <property type="entry name" value="MULTIDRUG RESISTANCE PROTEIN MDTA"/>
    <property type="match status" value="1"/>
</dbReference>
<dbReference type="PANTHER" id="PTHR30469:SF15">
    <property type="entry name" value="HLYD FAMILY OF SECRETION PROTEINS"/>
    <property type="match status" value="1"/>
</dbReference>
<feature type="coiled-coil region" evidence="2">
    <location>
        <begin position="117"/>
        <end position="144"/>
    </location>
</feature>
<dbReference type="Proteomes" id="UP000507962">
    <property type="component" value="Unassembled WGS sequence"/>
</dbReference>
<dbReference type="Gene3D" id="2.40.30.170">
    <property type="match status" value="1"/>
</dbReference>
<dbReference type="GO" id="GO:1990281">
    <property type="term" value="C:efflux pump complex"/>
    <property type="evidence" value="ECO:0007669"/>
    <property type="project" value="TreeGrafter"/>
</dbReference>
<dbReference type="NCBIfam" id="TIGR01730">
    <property type="entry name" value="RND_mfp"/>
    <property type="match status" value="1"/>
</dbReference>
<evidence type="ECO:0000256" key="2">
    <source>
        <dbReference type="SAM" id="Coils"/>
    </source>
</evidence>
<dbReference type="GO" id="GO:0015562">
    <property type="term" value="F:efflux transmembrane transporter activity"/>
    <property type="evidence" value="ECO:0007669"/>
    <property type="project" value="TreeGrafter"/>
</dbReference>